<name>A0A137NUQ6_CONC2</name>
<feature type="transmembrane region" description="Helical" evidence="1">
    <location>
        <begin position="12"/>
        <end position="35"/>
    </location>
</feature>
<reference evidence="2 3" key="1">
    <citation type="journal article" date="2015" name="Genome Biol. Evol.">
        <title>Phylogenomic analyses indicate that early fungi evolved digesting cell walls of algal ancestors of land plants.</title>
        <authorList>
            <person name="Chang Y."/>
            <person name="Wang S."/>
            <person name="Sekimoto S."/>
            <person name="Aerts A.L."/>
            <person name="Choi C."/>
            <person name="Clum A."/>
            <person name="LaButti K.M."/>
            <person name="Lindquist E.A."/>
            <person name="Yee Ngan C."/>
            <person name="Ohm R.A."/>
            <person name="Salamov A.A."/>
            <person name="Grigoriev I.V."/>
            <person name="Spatafora J.W."/>
            <person name="Berbee M.L."/>
        </authorList>
    </citation>
    <scope>NUCLEOTIDE SEQUENCE [LARGE SCALE GENOMIC DNA]</scope>
    <source>
        <strain evidence="2 3">NRRL 28638</strain>
    </source>
</reference>
<protein>
    <recommendedName>
        <fullName evidence="4">G-protein coupled receptors family 1 profile domain-containing protein</fullName>
    </recommendedName>
</protein>
<evidence type="ECO:0000313" key="3">
    <source>
        <dbReference type="Proteomes" id="UP000070444"/>
    </source>
</evidence>
<accession>A0A137NUQ6</accession>
<sequence length="257" mass="29210">MVVVDLKSVRRVTIRLVAGLAIADFLAHINSILVIGTKKYIETSYCAGLAAISTFNRHLYAFTNIAISYHLYRVIVQLKKPSFKTELAVWIACIHWYENKVSCNPGAKNPTITKAVFGLITVFNLIAIVSGIYVTIASHRHLGLWIESFSNREFLDPKQQEDFKASKTKEMKRSFLYPISALITLSAEVVLCFWMVFDSPPLIMFTINGTMVGFKGILTLFTFMIDPTTQNALKYTFDKLRKNNLDKNEMNIHLWSV</sequence>
<feature type="transmembrane region" description="Helical" evidence="1">
    <location>
        <begin position="203"/>
        <end position="225"/>
    </location>
</feature>
<dbReference type="EMBL" id="KQ964724">
    <property type="protein sequence ID" value="KXN66448.1"/>
    <property type="molecule type" value="Genomic_DNA"/>
</dbReference>
<dbReference type="AlphaFoldDB" id="A0A137NUQ6"/>
<evidence type="ECO:0008006" key="4">
    <source>
        <dbReference type="Google" id="ProtNLM"/>
    </source>
</evidence>
<evidence type="ECO:0000256" key="1">
    <source>
        <dbReference type="SAM" id="Phobius"/>
    </source>
</evidence>
<feature type="transmembrane region" description="Helical" evidence="1">
    <location>
        <begin position="175"/>
        <end position="197"/>
    </location>
</feature>
<dbReference type="Proteomes" id="UP000070444">
    <property type="component" value="Unassembled WGS sequence"/>
</dbReference>
<gene>
    <name evidence="2" type="ORF">CONCODRAFT_11701</name>
</gene>
<keyword evidence="3" id="KW-1185">Reference proteome</keyword>
<evidence type="ECO:0000313" key="2">
    <source>
        <dbReference type="EMBL" id="KXN66448.1"/>
    </source>
</evidence>
<keyword evidence="1" id="KW-1133">Transmembrane helix</keyword>
<organism evidence="2 3">
    <name type="scientific">Conidiobolus coronatus (strain ATCC 28846 / CBS 209.66 / NRRL 28638)</name>
    <name type="common">Delacroixia coronata</name>
    <dbReference type="NCBI Taxonomy" id="796925"/>
    <lineage>
        <taxon>Eukaryota</taxon>
        <taxon>Fungi</taxon>
        <taxon>Fungi incertae sedis</taxon>
        <taxon>Zoopagomycota</taxon>
        <taxon>Entomophthoromycotina</taxon>
        <taxon>Entomophthoromycetes</taxon>
        <taxon>Entomophthorales</taxon>
        <taxon>Ancylistaceae</taxon>
        <taxon>Conidiobolus</taxon>
    </lineage>
</organism>
<keyword evidence="1" id="KW-0472">Membrane</keyword>
<keyword evidence="1" id="KW-0812">Transmembrane</keyword>
<proteinExistence type="predicted"/>
<feature type="transmembrane region" description="Helical" evidence="1">
    <location>
        <begin position="115"/>
        <end position="136"/>
    </location>
</feature>